<keyword evidence="7" id="KW-0732">Signal</keyword>
<feature type="active site" description="Charge relay system" evidence="5">
    <location>
        <position position="152"/>
    </location>
</feature>
<dbReference type="SUPFAM" id="SSF52743">
    <property type="entry name" value="Subtilisin-like"/>
    <property type="match status" value="1"/>
</dbReference>
<dbReference type="Proteomes" id="UP000199331">
    <property type="component" value="Unassembled WGS sequence"/>
</dbReference>
<feature type="domain" description="Peptidase S8/S53" evidence="8">
    <location>
        <begin position="150"/>
        <end position="351"/>
    </location>
</feature>
<evidence type="ECO:0000313" key="9">
    <source>
        <dbReference type="EMBL" id="SFP32177.1"/>
    </source>
</evidence>
<feature type="region of interest" description="Disordered" evidence="6">
    <location>
        <begin position="109"/>
        <end position="132"/>
    </location>
</feature>
<dbReference type="PROSITE" id="PS51892">
    <property type="entry name" value="SUBTILASE"/>
    <property type="match status" value="1"/>
</dbReference>
<evidence type="ECO:0000256" key="2">
    <source>
        <dbReference type="ARBA" id="ARBA00022670"/>
    </source>
</evidence>
<dbReference type="STRING" id="604088.SAMN04488060_2345"/>
<evidence type="ECO:0000256" key="3">
    <source>
        <dbReference type="ARBA" id="ARBA00022801"/>
    </source>
</evidence>
<dbReference type="InterPro" id="IPR036852">
    <property type="entry name" value="Peptidase_S8/S53_dom_sf"/>
</dbReference>
<dbReference type="Gene3D" id="3.30.70.80">
    <property type="entry name" value="Peptidase S8 propeptide/proteinase inhibitor I9"/>
    <property type="match status" value="1"/>
</dbReference>
<evidence type="ECO:0000259" key="8">
    <source>
        <dbReference type="Pfam" id="PF00082"/>
    </source>
</evidence>
<keyword evidence="4 5" id="KW-0720">Serine protease</keyword>
<evidence type="ECO:0000313" key="10">
    <source>
        <dbReference type="Proteomes" id="UP000199331"/>
    </source>
</evidence>
<name>A0A1I5PE50_9SPHN</name>
<feature type="active site" description="Charge relay system" evidence="5">
    <location>
        <position position="183"/>
    </location>
</feature>
<dbReference type="PANTHER" id="PTHR43806:SF11">
    <property type="entry name" value="CEREVISIN-RELATED"/>
    <property type="match status" value="1"/>
</dbReference>
<keyword evidence="3 5" id="KW-0378">Hydrolase</keyword>
<dbReference type="InterPro" id="IPR022398">
    <property type="entry name" value="Peptidase_S8_His-AS"/>
</dbReference>
<dbReference type="PROSITE" id="PS00137">
    <property type="entry name" value="SUBTILASE_HIS"/>
    <property type="match status" value="1"/>
</dbReference>
<dbReference type="EMBL" id="FOWZ01000004">
    <property type="protein sequence ID" value="SFP32177.1"/>
    <property type="molecule type" value="Genomic_DNA"/>
</dbReference>
<organism evidence="9 10">
    <name type="scientific">Qipengyuania nanhaisediminis</name>
    <dbReference type="NCBI Taxonomy" id="604088"/>
    <lineage>
        <taxon>Bacteria</taxon>
        <taxon>Pseudomonadati</taxon>
        <taxon>Pseudomonadota</taxon>
        <taxon>Alphaproteobacteria</taxon>
        <taxon>Sphingomonadales</taxon>
        <taxon>Erythrobacteraceae</taxon>
        <taxon>Qipengyuania</taxon>
    </lineage>
</organism>
<dbReference type="Gene3D" id="3.40.50.200">
    <property type="entry name" value="Peptidase S8/S53 domain"/>
    <property type="match status" value="1"/>
</dbReference>
<dbReference type="PRINTS" id="PR00723">
    <property type="entry name" value="SUBTILISIN"/>
</dbReference>
<dbReference type="InterPro" id="IPR050131">
    <property type="entry name" value="Peptidase_S8_subtilisin-like"/>
</dbReference>
<dbReference type="InterPro" id="IPR023828">
    <property type="entry name" value="Peptidase_S8_Ser-AS"/>
</dbReference>
<reference evidence="10" key="1">
    <citation type="submission" date="2016-10" db="EMBL/GenBank/DDBJ databases">
        <authorList>
            <person name="Varghese N."/>
            <person name="Submissions S."/>
        </authorList>
    </citation>
    <scope>NUCLEOTIDE SEQUENCE [LARGE SCALE GENOMIC DNA]</scope>
    <source>
        <strain evidence="10">CGMCC 1.7715</strain>
    </source>
</reference>
<accession>A0A1I5PE50</accession>
<sequence>MKAKTLAVLAALPMLAVAAPVQAEAGEKIANSYICVFDKSVSRGNAKAEANRAAQASAAQVKHVYSVALRGFAVNAAPQAIENMKRNNPNIAYCEQDQVVTAIQVRGMAPGAKKGKPGGNGGGAQPPQETPWGIARVGGGAPGNFATAWVIDSGIELDHPDLNVDVARSRSFVRGDAGDQNGHGTHVAGTIAAVDNNIGVIGVAPGAPVVAVRVLDRRGSGSNSGVIAGIDYVAQYGQPGDVANMSLGGGISTALDQAVINAAAGGVRFAIAAGNERDHANNHSPARANGPNVYTISSFAIGDNWSSFSNYGNPPVDYAEPGSSIKSTWTGGGYNTISGTSMATPHFAGILLQGNVGNGGRVNGDPDGNPDVIGVVN</sequence>
<dbReference type="InterPro" id="IPR037045">
    <property type="entry name" value="S8pro/Inhibitor_I9_sf"/>
</dbReference>
<evidence type="ECO:0000256" key="1">
    <source>
        <dbReference type="ARBA" id="ARBA00011073"/>
    </source>
</evidence>
<dbReference type="GO" id="GO:0006508">
    <property type="term" value="P:proteolysis"/>
    <property type="evidence" value="ECO:0007669"/>
    <property type="project" value="UniProtKB-KW"/>
</dbReference>
<feature type="signal peptide" evidence="7">
    <location>
        <begin position="1"/>
        <end position="23"/>
    </location>
</feature>
<dbReference type="Pfam" id="PF00082">
    <property type="entry name" value="Peptidase_S8"/>
    <property type="match status" value="1"/>
</dbReference>
<dbReference type="PROSITE" id="PS00138">
    <property type="entry name" value="SUBTILASE_SER"/>
    <property type="match status" value="1"/>
</dbReference>
<dbReference type="GO" id="GO:0004252">
    <property type="term" value="F:serine-type endopeptidase activity"/>
    <property type="evidence" value="ECO:0007669"/>
    <property type="project" value="UniProtKB-UniRule"/>
</dbReference>
<gene>
    <name evidence="9" type="ORF">SAMN04488060_2345</name>
</gene>
<dbReference type="RefSeq" id="WP_090481851.1">
    <property type="nucleotide sequence ID" value="NZ_FOWZ01000004.1"/>
</dbReference>
<evidence type="ECO:0000256" key="4">
    <source>
        <dbReference type="ARBA" id="ARBA00022825"/>
    </source>
</evidence>
<dbReference type="PANTHER" id="PTHR43806">
    <property type="entry name" value="PEPTIDASE S8"/>
    <property type="match status" value="1"/>
</dbReference>
<dbReference type="GO" id="GO:0005615">
    <property type="term" value="C:extracellular space"/>
    <property type="evidence" value="ECO:0007669"/>
    <property type="project" value="TreeGrafter"/>
</dbReference>
<dbReference type="InterPro" id="IPR000209">
    <property type="entry name" value="Peptidase_S8/S53_dom"/>
</dbReference>
<evidence type="ECO:0000256" key="5">
    <source>
        <dbReference type="PROSITE-ProRule" id="PRU01240"/>
    </source>
</evidence>
<dbReference type="AlphaFoldDB" id="A0A1I5PE50"/>
<dbReference type="InterPro" id="IPR015500">
    <property type="entry name" value="Peptidase_S8_subtilisin-rel"/>
</dbReference>
<keyword evidence="2 5" id="KW-0645">Protease</keyword>
<comment type="similarity">
    <text evidence="1 5">Belongs to the peptidase S8 family.</text>
</comment>
<proteinExistence type="inferred from homology"/>
<feature type="chain" id="PRO_5011521849" evidence="7">
    <location>
        <begin position="24"/>
        <end position="377"/>
    </location>
</feature>
<keyword evidence="10" id="KW-1185">Reference proteome</keyword>
<dbReference type="OrthoDB" id="9816306at2"/>
<feature type="active site" description="Charge relay system" evidence="5">
    <location>
        <position position="341"/>
    </location>
</feature>
<evidence type="ECO:0000256" key="7">
    <source>
        <dbReference type="SAM" id="SignalP"/>
    </source>
</evidence>
<dbReference type="SUPFAM" id="SSF54897">
    <property type="entry name" value="Protease propeptides/inhibitors"/>
    <property type="match status" value="1"/>
</dbReference>
<protein>
    <submittedName>
        <fullName evidence="9">Peptidase inhibitor I9</fullName>
    </submittedName>
</protein>
<evidence type="ECO:0000256" key="6">
    <source>
        <dbReference type="SAM" id="MobiDB-lite"/>
    </source>
</evidence>